<sequence length="89" mass="9333">MSFIYDIYGKGLFGAAASAPASWTPVRFVASYFGAGHFCAKLRFPSLAYIMSLEGAAAPAPASITVLSLMSAHYCPCALLTSTVYCPAL</sequence>
<accession>A0A915J4Q5</accession>
<dbReference type="WBParaSite" id="nRc.2.0.1.t21120-RA">
    <property type="protein sequence ID" value="nRc.2.0.1.t21120-RA"/>
    <property type="gene ID" value="nRc.2.0.1.g21120"/>
</dbReference>
<organism evidence="1 2">
    <name type="scientific">Romanomermis culicivorax</name>
    <name type="common">Nematode worm</name>
    <dbReference type="NCBI Taxonomy" id="13658"/>
    <lineage>
        <taxon>Eukaryota</taxon>
        <taxon>Metazoa</taxon>
        <taxon>Ecdysozoa</taxon>
        <taxon>Nematoda</taxon>
        <taxon>Enoplea</taxon>
        <taxon>Dorylaimia</taxon>
        <taxon>Mermithida</taxon>
        <taxon>Mermithoidea</taxon>
        <taxon>Mermithidae</taxon>
        <taxon>Romanomermis</taxon>
    </lineage>
</organism>
<proteinExistence type="predicted"/>
<reference evidence="2" key="1">
    <citation type="submission" date="2022-11" db="UniProtKB">
        <authorList>
            <consortium name="WormBaseParasite"/>
        </authorList>
    </citation>
    <scope>IDENTIFICATION</scope>
</reference>
<dbReference type="AlphaFoldDB" id="A0A915J4Q5"/>
<evidence type="ECO:0000313" key="2">
    <source>
        <dbReference type="WBParaSite" id="nRc.2.0.1.t21120-RA"/>
    </source>
</evidence>
<protein>
    <submittedName>
        <fullName evidence="2">Uncharacterized protein</fullName>
    </submittedName>
</protein>
<name>A0A915J4Q5_ROMCU</name>
<dbReference type="Proteomes" id="UP000887565">
    <property type="component" value="Unplaced"/>
</dbReference>
<keyword evidence="1" id="KW-1185">Reference proteome</keyword>
<evidence type="ECO:0000313" key="1">
    <source>
        <dbReference type="Proteomes" id="UP000887565"/>
    </source>
</evidence>